<dbReference type="FunFam" id="2.160.20.10:FF:000014">
    <property type="entry name" value="Pectinesterase"/>
    <property type="match status" value="1"/>
</dbReference>
<evidence type="ECO:0000256" key="1">
    <source>
        <dbReference type="ARBA" id="ARBA00004613"/>
    </source>
</evidence>
<evidence type="ECO:0000256" key="12">
    <source>
        <dbReference type="SAM" id="SignalP"/>
    </source>
</evidence>
<evidence type="ECO:0000256" key="11">
    <source>
        <dbReference type="RuleBase" id="RU000589"/>
    </source>
</evidence>
<evidence type="ECO:0000259" key="13">
    <source>
        <dbReference type="Pfam" id="PF01095"/>
    </source>
</evidence>
<evidence type="ECO:0000256" key="8">
    <source>
        <dbReference type="ARBA" id="ARBA00023085"/>
    </source>
</evidence>
<keyword evidence="6 12" id="KW-0732">Signal</keyword>
<evidence type="ECO:0000256" key="7">
    <source>
        <dbReference type="ARBA" id="ARBA00022801"/>
    </source>
</evidence>
<dbReference type="InterPro" id="IPR033131">
    <property type="entry name" value="Pectinesterase_Asp_AS"/>
</dbReference>
<accession>A0A6A6B0Z4</accession>
<reference evidence="14" key="1">
    <citation type="journal article" date="2020" name="Stud. Mycol.">
        <title>101 Dothideomycetes genomes: a test case for predicting lifestyles and emergence of pathogens.</title>
        <authorList>
            <person name="Haridas S."/>
            <person name="Albert R."/>
            <person name="Binder M."/>
            <person name="Bloem J."/>
            <person name="Labutti K."/>
            <person name="Salamov A."/>
            <person name="Andreopoulos B."/>
            <person name="Baker S."/>
            <person name="Barry K."/>
            <person name="Bills G."/>
            <person name="Bluhm B."/>
            <person name="Cannon C."/>
            <person name="Castanera R."/>
            <person name="Culley D."/>
            <person name="Daum C."/>
            <person name="Ezra D."/>
            <person name="Gonzalez J."/>
            <person name="Henrissat B."/>
            <person name="Kuo A."/>
            <person name="Liang C."/>
            <person name="Lipzen A."/>
            <person name="Lutzoni F."/>
            <person name="Magnuson J."/>
            <person name="Mondo S."/>
            <person name="Nolan M."/>
            <person name="Ohm R."/>
            <person name="Pangilinan J."/>
            <person name="Park H.-J."/>
            <person name="Ramirez L."/>
            <person name="Alfaro M."/>
            <person name="Sun H."/>
            <person name="Tritt A."/>
            <person name="Yoshinaga Y."/>
            <person name="Zwiers L.-H."/>
            <person name="Turgeon B."/>
            <person name="Goodwin S."/>
            <person name="Spatafora J."/>
            <person name="Crous P."/>
            <person name="Grigoriev I."/>
        </authorList>
    </citation>
    <scope>NUCLEOTIDE SEQUENCE</scope>
    <source>
        <strain evidence="14">CBS 121167</strain>
    </source>
</reference>
<keyword evidence="5 11" id="KW-0964">Secreted</keyword>
<dbReference type="GO" id="GO:0030599">
    <property type="term" value="F:pectinesterase activity"/>
    <property type="evidence" value="ECO:0007669"/>
    <property type="project" value="UniProtKB-UniRule"/>
</dbReference>
<protein>
    <recommendedName>
        <fullName evidence="4 11">Pectinesterase</fullName>
        <ecNumber evidence="4 11">3.1.1.11</ecNumber>
    </recommendedName>
</protein>
<feature type="signal peptide" evidence="12">
    <location>
        <begin position="1"/>
        <end position="15"/>
    </location>
</feature>
<dbReference type="PANTHER" id="PTHR31321">
    <property type="entry name" value="ACYL-COA THIOESTER HYDROLASE YBHC-RELATED"/>
    <property type="match status" value="1"/>
</dbReference>
<dbReference type="SUPFAM" id="SSF51126">
    <property type="entry name" value="Pectin lyase-like"/>
    <property type="match status" value="1"/>
</dbReference>
<dbReference type="GeneID" id="54298823"/>
<dbReference type="PROSITE" id="PS00503">
    <property type="entry name" value="PECTINESTERASE_2"/>
    <property type="match status" value="1"/>
</dbReference>
<keyword evidence="11" id="KW-0961">Cell wall biogenesis/degradation</keyword>
<evidence type="ECO:0000256" key="3">
    <source>
        <dbReference type="ARBA" id="ARBA00008891"/>
    </source>
</evidence>
<dbReference type="AlphaFoldDB" id="A0A6A6B0Z4"/>
<keyword evidence="7 11" id="KW-0378">Hydrolase</keyword>
<dbReference type="InterPro" id="IPR000070">
    <property type="entry name" value="Pectinesterase_cat"/>
</dbReference>
<comment type="subcellular location">
    <subcellularLocation>
        <location evidence="1 11">Secreted</location>
    </subcellularLocation>
</comment>
<dbReference type="InterPro" id="IPR011050">
    <property type="entry name" value="Pectin_lyase_fold/virulence"/>
</dbReference>
<feature type="active site" evidence="10">
    <location>
        <position position="177"/>
    </location>
</feature>
<comment type="catalytic activity">
    <reaction evidence="9 11">
        <text>[(1-&gt;4)-alpha-D-galacturonosyl methyl ester](n) + n H2O = [(1-&gt;4)-alpha-D-galacturonosyl](n) + n methanol + n H(+)</text>
        <dbReference type="Rhea" id="RHEA:22380"/>
        <dbReference type="Rhea" id="RHEA-COMP:14570"/>
        <dbReference type="Rhea" id="RHEA-COMP:14573"/>
        <dbReference type="ChEBI" id="CHEBI:15377"/>
        <dbReference type="ChEBI" id="CHEBI:15378"/>
        <dbReference type="ChEBI" id="CHEBI:17790"/>
        <dbReference type="ChEBI" id="CHEBI:140522"/>
        <dbReference type="ChEBI" id="CHEBI:140523"/>
        <dbReference type="EC" id="3.1.1.11"/>
    </reaction>
</comment>
<dbReference type="Proteomes" id="UP000799438">
    <property type="component" value="Unassembled WGS sequence"/>
</dbReference>
<proteinExistence type="inferred from homology"/>
<dbReference type="EMBL" id="ML995514">
    <property type="protein sequence ID" value="KAF2136697.1"/>
    <property type="molecule type" value="Genomic_DNA"/>
</dbReference>
<evidence type="ECO:0000256" key="6">
    <source>
        <dbReference type="ARBA" id="ARBA00022729"/>
    </source>
</evidence>
<organism evidence="14 15">
    <name type="scientific">Aplosporella prunicola CBS 121167</name>
    <dbReference type="NCBI Taxonomy" id="1176127"/>
    <lineage>
        <taxon>Eukaryota</taxon>
        <taxon>Fungi</taxon>
        <taxon>Dikarya</taxon>
        <taxon>Ascomycota</taxon>
        <taxon>Pezizomycotina</taxon>
        <taxon>Dothideomycetes</taxon>
        <taxon>Dothideomycetes incertae sedis</taxon>
        <taxon>Botryosphaeriales</taxon>
        <taxon>Aplosporellaceae</taxon>
        <taxon>Aplosporella</taxon>
    </lineage>
</organism>
<dbReference type="GO" id="GO:0005576">
    <property type="term" value="C:extracellular region"/>
    <property type="evidence" value="ECO:0007669"/>
    <property type="project" value="UniProtKB-SubCell"/>
</dbReference>
<evidence type="ECO:0000256" key="4">
    <source>
        <dbReference type="ARBA" id="ARBA00013229"/>
    </source>
</evidence>
<dbReference type="EC" id="3.1.1.11" evidence="4 11"/>
<sequence>MRLSLILSLVTSALALTSPPSGALTVGSGGTYSTIQQAVNKLSTSTTSSQYIFVYPGTYKEQVTIPALRGPLNFYGYSTSDSSYAANEVTITYGLSQADGLNNDGTATLRAHSPNFSMYNVNVANTYGKGSQAVALSAYSGGNQAFYGCKFTGYQDTLLAQDGQQFYGFCYIEGATDFIFGQHAAAWFQSCDIGVVSASKGYVTANGRSSSGSSSYYVINKGSIGAASGQSVSAGAYYLGRPWGNYARVVVQQTSLSNVINSAGWTVWNSGDERTDHVTFAEYGNSGDGASGSRASFATKLSSAVSISSVLSGYSSWVDSKYL</sequence>
<dbReference type="UniPathway" id="UPA00545">
    <property type="reaction ID" value="UER00823"/>
</dbReference>
<evidence type="ECO:0000256" key="5">
    <source>
        <dbReference type="ARBA" id="ARBA00022525"/>
    </source>
</evidence>
<evidence type="ECO:0000256" key="2">
    <source>
        <dbReference type="ARBA" id="ARBA00005184"/>
    </source>
</evidence>
<dbReference type="PANTHER" id="PTHR31321:SF127">
    <property type="entry name" value="PECTINESTERASE"/>
    <property type="match status" value="1"/>
</dbReference>
<evidence type="ECO:0000256" key="9">
    <source>
        <dbReference type="ARBA" id="ARBA00047928"/>
    </source>
</evidence>
<feature type="chain" id="PRO_5025636414" description="Pectinesterase" evidence="12">
    <location>
        <begin position="16"/>
        <end position="323"/>
    </location>
</feature>
<evidence type="ECO:0000256" key="10">
    <source>
        <dbReference type="PROSITE-ProRule" id="PRU10040"/>
    </source>
</evidence>
<feature type="domain" description="Pectinesterase catalytic" evidence="13">
    <location>
        <begin position="29"/>
        <end position="293"/>
    </location>
</feature>
<dbReference type="InterPro" id="IPR012334">
    <property type="entry name" value="Pectin_lyas_fold"/>
</dbReference>
<name>A0A6A6B0Z4_9PEZI</name>
<dbReference type="RefSeq" id="XP_033392415.1">
    <property type="nucleotide sequence ID" value="XM_033541327.1"/>
</dbReference>
<dbReference type="GO" id="GO:0042545">
    <property type="term" value="P:cell wall modification"/>
    <property type="evidence" value="ECO:0007669"/>
    <property type="project" value="UniProtKB-UniRule"/>
</dbReference>
<keyword evidence="15" id="KW-1185">Reference proteome</keyword>
<comment type="function">
    <text evidence="11">Involved in maceration and soft-rotting of plant tissue.</text>
</comment>
<keyword evidence="8 11" id="KW-0063">Aspartyl esterase</keyword>
<evidence type="ECO:0000313" key="14">
    <source>
        <dbReference type="EMBL" id="KAF2136697.1"/>
    </source>
</evidence>
<dbReference type="OrthoDB" id="2019149at2759"/>
<dbReference type="Gene3D" id="2.160.20.10">
    <property type="entry name" value="Single-stranded right-handed beta-helix, Pectin lyase-like"/>
    <property type="match status" value="1"/>
</dbReference>
<comment type="similarity">
    <text evidence="3">Belongs to the pectinesterase family.</text>
</comment>
<evidence type="ECO:0000313" key="15">
    <source>
        <dbReference type="Proteomes" id="UP000799438"/>
    </source>
</evidence>
<dbReference type="GO" id="GO:0045490">
    <property type="term" value="P:pectin catabolic process"/>
    <property type="evidence" value="ECO:0007669"/>
    <property type="project" value="UniProtKB-UniRule"/>
</dbReference>
<gene>
    <name evidence="14" type="ORF">K452DRAFT_292209</name>
</gene>
<comment type="pathway">
    <text evidence="2 11">Glycan metabolism; pectin degradation; 2-dehydro-3-deoxy-D-gluconate from pectin: step 1/5.</text>
</comment>
<dbReference type="Pfam" id="PF01095">
    <property type="entry name" value="Pectinesterase"/>
    <property type="match status" value="1"/>
</dbReference>